<gene>
    <name evidence="10" type="ORF">SAMN02983003_3066</name>
</gene>
<dbReference type="InterPro" id="IPR036890">
    <property type="entry name" value="HATPase_C_sf"/>
</dbReference>
<dbReference type="PROSITE" id="PS50109">
    <property type="entry name" value="HIS_KIN"/>
    <property type="match status" value="1"/>
</dbReference>
<evidence type="ECO:0000256" key="3">
    <source>
        <dbReference type="ARBA" id="ARBA00022553"/>
    </source>
</evidence>
<comment type="catalytic activity">
    <reaction evidence="1">
        <text>ATP + protein L-histidine = ADP + protein N-phospho-L-histidine.</text>
        <dbReference type="EC" id="2.7.13.3"/>
    </reaction>
</comment>
<keyword evidence="3" id="KW-0597">Phosphoprotein</keyword>
<dbReference type="PROSITE" id="PS50112">
    <property type="entry name" value="PAS"/>
    <property type="match status" value="1"/>
</dbReference>
<feature type="compositionally biased region" description="Polar residues" evidence="6">
    <location>
        <begin position="461"/>
        <end position="470"/>
    </location>
</feature>
<protein>
    <recommendedName>
        <fullName evidence="2">histidine kinase</fullName>
        <ecNumber evidence="2">2.7.13.3</ecNumber>
    </recommendedName>
</protein>
<dbReference type="GO" id="GO:0000155">
    <property type="term" value="F:phosphorelay sensor kinase activity"/>
    <property type="evidence" value="ECO:0007669"/>
    <property type="project" value="InterPro"/>
</dbReference>
<dbReference type="InterPro" id="IPR036097">
    <property type="entry name" value="HisK_dim/P_sf"/>
</dbReference>
<dbReference type="InterPro" id="IPR003594">
    <property type="entry name" value="HATPase_dom"/>
</dbReference>
<dbReference type="InterPro" id="IPR005467">
    <property type="entry name" value="His_kinase_dom"/>
</dbReference>
<dbReference type="InterPro" id="IPR003661">
    <property type="entry name" value="HisK_dim/P_dom"/>
</dbReference>
<dbReference type="InterPro" id="IPR000014">
    <property type="entry name" value="PAS"/>
</dbReference>
<dbReference type="CDD" id="cd00130">
    <property type="entry name" value="PAS"/>
    <property type="match status" value="1"/>
</dbReference>
<evidence type="ECO:0000313" key="11">
    <source>
        <dbReference type="Proteomes" id="UP000183447"/>
    </source>
</evidence>
<dbReference type="SUPFAM" id="SSF47384">
    <property type="entry name" value="Homodimeric domain of signal transducing histidine kinase"/>
    <property type="match status" value="1"/>
</dbReference>
<dbReference type="PANTHER" id="PTHR43047">
    <property type="entry name" value="TWO-COMPONENT HISTIDINE PROTEIN KINASE"/>
    <property type="match status" value="1"/>
</dbReference>
<feature type="domain" description="PAS" evidence="9">
    <location>
        <begin position="78"/>
        <end position="148"/>
    </location>
</feature>
<dbReference type="SUPFAM" id="SSF55874">
    <property type="entry name" value="ATPase domain of HSP90 chaperone/DNA topoisomerase II/histidine kinase"/>
    <property type="match status" value="1"/>
</dbReference>
<evidence type="ECO:0000256" key="5">
    <source>
        <dbReference type="ARBA" id="ARBA00022777"/>
    </source>
</evidence>
<dbReference type="Gene3D" id="1.10.287.130">
    <property type="match status" value="1"/>
</dbReference>
<dbReference type="STRING" id="665118.SAMN02983003_3066"/>
<evidence type="ECO:0000256" key="4">
    <source>
        <dbReference type="ARBA" id="ARBA00022679"/>
    </source>
</evidence>
<keyword evidence="7" id="KW-0472">Membrane</keyword>
<keyword evidence="4" id="KW-0808">Transferase</keyword>
<keyword evidence="7" id="KW-0812">Transmembrane</keyword>
<keyword evidence="5 10" id="KW-0418">Kinase</keyword>
<sequence>MGLVGSGLLAGLSMPMRLVLLAGVAGLPFGAYGLSQGTPAGLLAAAFSLALGLAVPVALHVARRREGATATRPAAGLGQADMRDLLEKLRDGVMRLGEDGGVRFASGSAATLLGCPRYGLLGQGLFERVHVLDRPAWLTALDTVRRTGAGRIVELRLRQDDAEGLTRAPRFILASAELSRSADGREVLVILEEIGIGMPAEGAARQATEGGDALPHGAQLLATIGHELKTPLNAIVGFADMLGDGLAGQLNATQKDYAGLIGKSGRHLVGVVDALLDYSRIEAGRFALEPQLFDPAAIVAPSLAMVGAMAQSHGVTLKTELPAALPAVMADERACRQILINLLTNAIKFSQKGATVSVSLRRQGRHLCLQVSDSGIGMDTDSLARLGEPFFQAQQGLDRRYEGTGLGLSIVKGLVGLHGGRMVAQSSPGEGTVMSVLLPINGPATKLEDTGQVVSLDRDPSNQPMPQPMTTWPDARRRAR</sequence>
<feature type="region of interest" description="Disordered" evidence="6">
    <location>
        <begin position="456"/>
        <end position="480"/>
    </location>
</feature>
<dbReference type="InterPro" id="IPR004358">
    <property type="entry name" value="Sig_transdc_His_kin-like_C"/>
</dbReference>
<dbReference type="EC" id="2.7.13.3" evidence="2"/>
<keyword evidence="11" id="KW-1185">Reference proteome</keyword>
<feature type="domain" description="Histidine kinase" evidence="8">
    <location>
        <begin position="223"/>
        <end position="442"/>
    </location>
</feature>
<evidence type="ECO:0000313" key="10">
    <source>
        <dbReference type="EMBL" id="SFZ85894.1"/>
    </source>
</evidence>
<dbReference type="CDD" id="cd00082">
    <property type="entry name" value="HisKA"/>
    <property type="match status" value="1"/>
</dbReference>
<evidence type="ECO:0000259" key="8">
    <source>
        <dbReference type="PROSITE" id="PS50109"/>
    </source>
</evidence>
<evidence type="ECO:0000256" key="2">
    <source>
        <dbReference type="ARBA" id="ARBA00012438"/>
    </source>
</evidence>
<dbReference type="Pfam" id="PF00512">
    <property type="entry name" value="HisKA"/>
    <property type="match status" value="1"/>
</dbReference>
<organism evidence="10 11">
    <name type="scientific">Devosia enhydra</name>
    <dbReference type="NCBI Taxonomy" id="665118"/>
    <lineage>
        <taxon>Bacteria</taxon>
        <taxon>Pseudomonadati</taxon>
        <taxon>Pseudomonadota</taxon>
        <taxon>Alphaproteobacteria</taxon>
        <taxon>Hyphomicrobiales</taxon>
        <taxon>Devosiaceae</taxon>
        <taxon>Devosia</taxon>
    </lineage>
</organism>
<dbReference type="SMART" id="SM00091">
    <property type="entry name" value="PAS"/>
    <property type="match status" value="1"/>
</dbReference>
<dbReference type="CDD" id="cd16922">
    <property type="entry name" value="HATPase_EvgS-ArcB-TorS-like"/>
    <property type="match status" value="1"/>
</dbReference>
<evidence type="ECO:0000259" key="9">
    <source>
        <dbReference type="PROSITE" id="PS50112"/>
    </source>
</evidence>
<dbReference type="AlphaFoldDB" id="A0A1K2I0J6"/>
<evidence type="ECO:0000256" key="1">
    <source>
        <dbReference type="ARBA" id="ARBA00000085"/>
    </source>
</evidence>
<accession>A0A1K2I0J6</accession>
<dbReference type="Proteomes" id="UP000183447">
    <property type="component" value="Unassembled WGS sequence"/>
</dbReference>
<dbReference type="SMART" id="SM00387">
    <property type="entry name" value="HATPase_c"/>
    <property type="match status" value="1"/>
</dbReference>
<dbReference type="Gene3D" id="3.30.565.10">
    <property type="entry name" value="Histidine kinase-like ATPase, C-terminal domain"/>
    <property type="match status" value="1"/>
</dbReference>
<evidence type="ECO:0000256" key="7">
    <source>
        <dbReference type="SAM" id="Phobius"/>
    </source>
</evidence>
<evidence type="ECO:0000256" key="6">
    <source>
        <dbReference type="SAM" id="MobiDB-lite"/>
    </source>
</evidence>
<dbReference type="SUPFAM" id="SSF55785">
    <property type="entry name" value="PYP-like sensor domain (PAS domain)"/>
    <property type="match status" value="1"/>
</dbReference>
<reference evidence="10 11" key="1">
    <citation type="submission" date="2016-11" db="EMBL/GenBank/DDBJ databases">
        <authorList>
            <person name="Jaros S."/>
            <person name="Januszkiewicz K."/>
            <person name="Wedrychowicz H."/>
        </authorList>
    </citation>
    <scope>NUCLEOTIDE SEQUENCE [LARGE SCALE GENOMIC DNA]</scope>
    <source>
        <strain evidence="10 11">ATCC 23634</strain>
    </source>
</reference>
<dbReference type="SMART" id="SM00388">
    <property type="entry name" value="HisKA"/>
    <property type="match status" value="1"/>
</dbReference>
<dbReference type="Pfam" id="PF02518">
    <property type="entry name" value="HATPase_c"/>
    <property type="match status" value="1"/>
</dbReference>
<keyword evidence="7" id="KW-1133">Transmembrane helix</keyword>
<dbReference type="PRINTS" id="PR00344">
    <property type="entry name" value="BCTRLSENSOR"/>
</dbReference>
<dbReference type="Gene3D" id="3.30.450.20">
    <property type="entry name" value="PAS domain"/>
    <property type="match status" value="1"/>
</dbReference>
<proteinExistence type="predicted"/>
<feature type="transmembrane region" description="Helical" evidence="7">
    <location>
        <begin position="40"/>
        <end position="62"/>
    </location>
</feature>
<dbReference type="FunFam" id="3.30.565.10:FF:000006">
    <property type="entry name" value="Sensor histidine kinase WalK"/>
    <property type="match status" value="1"/>
</dbReference>
<dbReference type="EMBL" id="FPKU01000003">
    <property type="protein sequence ID" value="SFZ85894.1"/>
    <property type="molecule type" value="Genomic_DNA"/>
</dbReference>
<dbReference type="InterPro" id="IPR035965">
    <property type="entry name" value="PAS-like_dom_sf"/>
</dbReference>
<name>A0A1K2I0J6_9HYPH</name>